<protein>
    <submittedName>
        <fullName evidence="1">Uncharacterized protein</fullName>
    </submittedName>
</protein>
<organism evidence="1">
    <name type="scientific">marine metagenome</name>
    <dbReference type="NCBI Taxonomy" id="408172"/>
    <lineage>
        <taxon>unclassified sequences</taxon>
        <taxon>metagenomes</taxon>
        <taxon>ecological metagenomes</taxon>
    </lineage>
</organism>
<name>A0A382RRR0_9ZZZZ</name>
<accession>A0A382RRR0</accession>
<sequence length="174" mass="20319">MRIRSKLGLGFLIASLSVTVMPTSIVLAGEEQRAPPEARTSGTLSQAVMRSISRIQELMTPEDPEDEPDLVRAKEELDELRERRFERMNDFEKSTLLNFYTNYYLTLEDYIGAIRSFEEILLIEELREDTRLRTLRSLGQLYAAEEEWRPSIDNYVAWRELSFDEDDIVYRGLS</sequence>
<dbReference type="AlphaFoldDB" id="A0A382RRR0"/>
<dbReference type="EMBL" id="UINC01123582">
    <property type="protein sequence ID" value="SVD00140.1"/>
    <property type="molecule type" value="Genomic_DNA"/>
</dbReference>
<feature type="non-terminal residue" evidence="1">
    <location>
        <position position="174"/>
    </location>
</feature>
<evidence type="ECO:0000313" key="1">
    <source>
        <dbReference type="EMBL" id="SVD00140.1"/>
    </source>
</evidence>
<reference evidence="1" key="1">
    <citation type="submission" date="2018-05" db="EMBL/GenBank/DDBJ databases">
        <authorList>
            <person name="Lanie J.A."/>
            <person name="Ng W.-L."/>
            <person name="Kazmierczak K.M."/>
            <person name="Andrzejewski T.M."/>
            <person name="Davidsen T.M."/>
            <person name="Wayne K.J."/>
            <person name="Tettelin H."/>
            <person name="Glass J.I."/>
            <person name="Rusch D."/>
            <person name="Podicherti R."/>
            <person name="Tsui H.-C.T."/>
            <person name="Winkler M.E."/>
        </authorList>
    </citation>
    <scope>NUCLEOTIDE SEQUENCE</scope>
</reference>
<gene>
    <name evidence="1" type="ORF">METZ01_LOCUS352994</name>
</gene>
<proteinExistence type="predicted"/>